<keyword evidence="3" id="KW-1185">Reference proteome</keyword>
<dbReference type="InterPro" id="IPR010730">
    <property type="entry name" value="HET"/>
</dbReference>
<dbReference type="Pfam" id="PF06985">
    <property type="entry name" value="HET"/>
    <property type="match status" value="1"/>
</dbReference>
<sequence length="591" mass="66706">MQDQSLAASRKYVYKPLESPSNIRVLAVEPGSYGSDIHCSLREVQPGDGTIYTTISYVWGEPKFPCRVSCTSLDNVSGILCMTESLYAALQTIRQVDQPITVWADAICINQDDLDERSQQVLLMRKLYLECLRLFAWLGEDGDLYDAAFDYISYALEKFEYPPGPVLGDPHAVRSLIEDLYSKLTDEVLSSLNMFFGNSWFRRAWTFQEVLCASEATVFAGDRNIPYEDVANFVRLFVDFGIGIRLSDMSSHLAMGQVIVITQFRNRPTTLLQLAAMTRSRQATDLRDKLYSLIAIASDSALLPYPPDYRIAVGKVYQDFTVAWMAEYEALNVLSLCVYSADALGTPSWVPNLARSKDIPSMFEIVEDPFNACGPYDESKRLIVRNNTLSAPGLLLEKIATSASRSLEVTVRIRDLHKVLAEGAMDQLHVLREALQIISMPCWKAPEPIRKQALWRTLLGGNWTDSCRLRQHHENDFNSFWEFMQQFDPESESDSTRDDYDLIRVTNVETKVIDIARERRFCMSESGCMGWIPKAEKEGDIISVLYGCFAPVFLRPKGNAFEVIGTCYIHGIMDGEAVAAAQDPMQQIDLV</sequence>
<comment type="caution">
    <text evidence="2">The sequence shown here is derived from an EMBL/GenBank/DDBJ whole genome shotgun (WGS) entry which is preliminary data.</text>
</comment>
<evidence type="ECO:0000313" key="3">
    <source>
        <dbReference type="Proteomes" id="UP000664203"/>
    </source>
</evidence>
<dbReference type="OrthoDB" id="3477286at2759"/>
<dbReference type="Proteomes" id="UP000664203">
    <property type="component" value="Unassembled WGS sequence"/>
</dbReference>
<gene>
    <name evidence="2" type="ORF">ALECFALPRED_004503</name>
</gene>
<feature type="domain" description="Heterokaryon incompatibility" evidence="1">
    <location>
        <begin position="52"/>
        <end position="209"/>
    </location>
</feature>
<protein>
    <recommendedName>
        <fullName evidence="1">Heterokaryon incompatibility domain-containing protein</fullName>
    </recommendedName>
</protein>
<name>A0A8H3FYM1_9LECA</name>
<dbReference type="PANTHER" id="PTHR24148:SF64">
    <property type="entry name" value="HETEROKARYON INCOMPATIBILITY DOMAIN-CONTAINING PROTEIN"/>
    <property type="match status" value="1"/>
</dbReference>
<proteinExistence type="predicted"/>
<reference evidence="2" key="1">
    <citation type="submission" date="2021-03" db="EMBL/GenBank/DDBJ databases">
        <authorList>
            <person name="Tagirdzhanova G."/>
        </authorList>
    </citation>
    <scope>NUCLEOTIDE SEQUENCE</scope>
</reference>
<evidence type="ECO:0000313" key="2">
    <source>
        <dbReference type="EMBL" id="CAF9930028.1"/>
    </source>
</evidence>
<dbReference type="Pfam" id="PF26639">
    <property type="entry name" value="Het-6_barrel"/>
    <property type="match status" value="1"/>
</dbReference>
<accession>A0A8H3FYM1</accession>
<dbReference type="InterPro" id="IPR052895">
    <property type="entry name" value="HetReg/Transcr_Mod"/>
</dbReference>
<organism evidence="2 3">
    <name type="scientific">Alectoria fallacina</name>
    <dbReference type="NCBI Taxonomy" id="1903189"/>
    <lineage>
        <taxon>Eukaryota</taxon>
        <taxon>Fungi</taxon>
        <taxon>Dikarya</taxon>
        <taxon>Ascomycota</taxon>
        <taxon>Pezizomycotina</taxon>
        <taxon>Lecanoromycetes</taxon>
        <taxon>OSLEUM clade</taxon>
        <taxon>Lecanoromycetidae</taxon>
        <taxon>Lecanorales</taxon>
        <taxon>Lecanorineae</taxon>
        <taxon>Parmeliaceae</taxon>
        <taxon>Alectoria</taxon>
    </lineage>
</organism>
<dbReference type="EMBL" id="CAJPDR010000277">
    <property type="protein sequence ID" value="CAF9930028.1"/>
    <property type="molecule type" value="Genomic_DNA"/>
</dbReference>
<dbReference type="AlphaFoldDB" id="A0A8H3FYM1"/>
<dbReference type="PANTHER" id="PTHR24148">
    <property type="entry name" value="ANKYRIN REPEAT DOMAIN-CONTAINING PROTEIN 39 HOMOLOG-RELATED"/>
    <property type="match status" value="1"/>
</dbReference>
<evidence type="ECO:0000259" key="1">
    <source>
        <dbReference type="Pfam" id="PF06985"/>
    </source>
</evidence>